<organism evidence="2 3">
    <name type="scientific">Eragrostis curvula</name>
    <name type="common">weeping love grass</name>
    <dbReference type="NCBI Taxonomy" id="38414"/>
    <lineage>
        <taxon>Eukaryota</taxon>
        <taxon>Viridiplantae</taxon>
        <taxon>Streptophyta</taxon>
        <taxon>Embryophyta</taxon>
        <taxon>Tracheophyta</taxon>
        <taxon>Spermatophyta</taxon>
        <taxon>Magnoliopsida</taxon>
        <taxon>Liliopsida</taxon>
        <taxon>Poales</taxon>
        <taxon>Poaceae</taxon>
        <taxon>PACMAD clade</taxon>
        <taxon>Chloridoideae</taxon>
        <taxon>Eragrostideae</taxon>
        <taxon>Eragrostidinae</taxon>
        <taxon>Eragrostis</taxon>
    </lineage>
</organism>
<gene>
    <name evidence="2" type="ORF">EJB05_26690</name>
</gene>
<name>A0A5J9UKH0_9POAL</name>
<dbReference type="EMBL" id="RWGY01000013">
    <property type="protein sequence ID" value="TVU24269.1"/>
    <property type="molecule type" value="Genomic_DNA"/>
</dbReference>
<evidence type="ECO:0000313" key="3">
    <source>
        <dbReference type="Proteomes" id="UP000324897"/>
    </source>
</evidence>
<dbReference type="Proteomes" id="UP000324897">
    <property type="component" value="Chromosome 2"/>
</dbReference>
<feature type="region of interest" description="Disordered" evidence="1">
    <location>
        <begin position="240"/>
        <end position="265"/>
    </location>
</feature>
<comment type="caution">
    <text evidence="2">The sequence shown here is derived from an EMBL/GenBank/DDBJ whole genome shotgun (WGS) entry which is preliminary data.</text>
</comment>
<protein>
    <submittedName>
        <fullName evidence="2">Uncharacterized protein</fullName>
    </submittedName>
</protein>
<evidence type="ECO:0000313" key="2">
    <source>
        <dbReference type="EMBL" id="TVU24269.1"/>
    </source>
</evidence>
<feature type="compositionally biased region" description="Polar residues" evidence="1">
    <location>
        <begin position="28"/>
        <end position="38"/>
    </location>
</feature>
<feature type="region of interest" description="Disordered" evidence="1">
    <location>
        <begin position="28"/>
        <end position="204"/>
    </location>
</feature>
<feature type="non-terminal residue" evidence="2">
    <location>
        <position position="1"/>
    </location>
</feature>
<feature type="non-terminal residue" evidence="2">
    <location>
        <position position="299"/>
    </location>
</feature>
<dbReference type="Gramene" id="TVU24269">
    <property type="protein sequence ID" value="TVU24269"/>
    <property type="gene ID" value="EJB05_26690"/>
</dbReference>
<feature type="compositionally biased region" description="Basic and acidic residues" evidence="1">
    <location>
        <begin position="170"/>
        <end position="183"/>
    </location>
</feature>
<accession>A0A5J9UKH0</accession>
<reference evidence="2 3" key="1">
    <citation type="journal article" date="2019" name="Sci. Rep.">
        <title>A high-quality genome of Eragrostis curvula grass provides insights into Poaceae evolution and supports new strategies to enhance forage quality.</title>
        <authorList>
            <person name="Carballo J."/>
            <person name="Santos B.A.C.M."/>
            <person name="Zappacosta D."/>
            <person name="Garbus I."/>
            <person name="Selva J.P."/>
            <person name="Gallo C.A."/>
            <person name="Diaz A."/>
            <person name="Albertini E."/>
            <person name="Caccamo M."/>
            <person name="Echenique V."/>
        </authorList>
    </citation>
    <scope>NUCLEOTIDE SEQUENCE [LARGE SCALE GENOMIC DNA]</scope>
    <source>
        <strain evidence="3">cv. Victoria</strain>
        <tissue evidence="2">Leaf</tissue>
    </source>
</reference>
<sequence length="299" mass="33458">MTTQWSAANWKEHMVDGARLKTAWRSAEVTSDGLSGNQGVLGIPKKPPPSKANRAESCNEEVPAGSGQRRSNEQAEEDSGSKQVVNRAELCRETAFDEAGSNFPGARQGIQAPYEKDRNLPTQVYSKMSDDNDSYKLSDREDKEFSVTLPDPAVAPLEDVSYAAYDTPEENNKKAEASQREISKQQQQQQPVAEGSTAVRPMLDDDSEEMYAWYDEMEAECEFYGWEGSDDEEDCFLQFDYSSEEEGSSHGEPSDANVASEFSAEERPVANYRSGFVERKQIEKKISPLNLELADEDWQ</sequence>
<evidence type="ECO:0000256" key="1">
    <source>
        <dbReference type="SAM" id="MobiDB-lite"/>
    </source>
</evidence>
<proteinExistence type="predicted"/>
<dbReference type="AlphaFoldDB" id="A0A5J9UKH0"/>
<keyword evidence="3" id="KW-1185">Reference proteome</keyword>
<feature type="compositionally biased region" description="Basic and acidic residues" evidence="1">
    <location>
        <begin position="128"/>
        <end position="145"/>
    </location>
</feature>